<accession>A0A251SVN1</accession>
<dbReference type="GO" id="GO:0001671">
    <property type="term" value="F:ATPase activator activity"/>
    <property type="evidence" value="ECO:0000318"/>
    <property type="project" value="GO_Central"/>
</dbReference>
<protein>
    <submittedName>
        <fullName evidence="1">Uncharacterized protein</fullName>
    </submittedName>
</protein>
<gene>
    <name evidence="1" type="ORF">HannXRQ_Chr13g0418051</name>
</gene>
<organism evidence="1 2">
    <name type="scientific">Helianthus annuus</name>
    <name type="common">Common sunflower</name>
    <dbReference type="NCBI Taxonomy" id="4232"/>
    <lineage>
        <taxon>Eukaryota</taxon>
        <taxon>Viridiplantae</taxon>
        <taxon>Streptophyta</taxon>
        <taxon>Embryophyta</taxon>
        <taxon>Tracheophyta</taxon>
        <taxon>Spermatophyta</taxon>
        <taxon>Magnoliopsida</taxon>
        <taxon>eudicotyledons</taxon>
        <taxon>Gunneridae</taxon>
        <taxon>Pentapetalae</taxon>
        <taxon>asterids</taxon>
        <taxon>campanulids</taxon>
        <taxon>Asterales</taxon>
        <taxon>Asteraceae</taxon>
        <taxon>Asteroideae</taxon>
        <taxon>Heliantheae alliance</taxon>
        <taxon>Heliantheae</taxon>
        <taxon>Helianthus</taxon>
    </lineage>
</organism>
<dbReference type="STRING" id="4232.A0A251SVN1"/>
<dbReference type="AlphaFoldDB" id="A0A251SVN1"/>
<proteinExistence type="predicted"/>
<dbReference type="EMBL" id="CM007902">
    <property type="protein sequence ID" value="OTG02890.1"/>
    <property type="molecule type" value="Genomic_DNA"/>
</dbReference>
<dbReference type="Proteomes" id="UP000215914">
    <property type="component" value="Chromosome 13"/>
</dbReference>
<dbReference type="InParanoid" id="A0A251SVN1"/>
<dbReference type="GO" id="GO:0030150">
    <property type="term" value="P:protein import into mitochondrial matrix"/>
    <property type="evidence" value="ECO:0000318"/>
    <property type="project" value="GO_Central"/>
</dbReference>
<keyword evidence="2" id="KW-1185">Reference proteome</keyword>
<reference evidence="2" key="1">
    <citation type="journal article" date="2017" name="Nature">
        <title>The sunflower genome provides insights into oil metabolism, flowering and Asterid evolution.</title>
        <authorList>
            <person name="Badouin H."/>
            <person name="Gouzy J."/>
            <person name="Grassa C.J."/>
            <person name="Murat F."/>
            <person name="Staton S.E."/>
            <person name="Cottret L."/>
            <person name="Lelandais-Briere C."/>
            <person name="Owens G.L."/>
            <person name="Carrere S."/>
            <person name="Mayjonade B."/>
            <person name="Legrand L."/>
            <person name="Gill N."/>
            <person name="Kane N.C."/>
            <person name="Bowers J.E."/>
            <person name="Hubner S."/>
            <person name="Bellec A."/>
            <person name="Berard A."/>
            <person name="Berges H."/>
            <person name="Blanchet N."/>
            <person name="Boniface M.C."/>
            <person name="Brunel D."/>
            <person name="Catrice O."/>
            <person name="Chaidir N."/>
            <person name="Claudel C."/>
            <person name="Donnadieu C."/>
            <person name="Faraut T."/>
            <person name="Fievet G."/>
            <person name="Helmstetter N."/>
            <person name="King M."/>
            <person name="Knapp S.J."/>
            <person name="Lai Z."/>
            <person name="Le Paslier M.C."/>
            <person name="Lippi Y."/>
            <person name="Lorenzon L."/>
            <person name="Mandel J.R."/>
            <person name="Marage G."/>
            <person name="Marchand G."/>
            <person name="Marquand E."/>
            <person name="Bret-Mestries E."/>
            <person name="Morien E."/>
            <person name="Nambeesan S."/>
            <person name="Nguyen T."/>
            <person name="Pegot-Espagnet P."/>
            <person name="Pouilly N."/>
            <person name="Raftis F."/>
            <person name="Sallet E."/>
            <person name="Schiex T."/>
            <person name="Thomas J."/>
            <person name="Vandecasteele C."/>
            <person name="Vares D."/>
            <person name="Vear F."/>
            <person name="Vautrin S."/>
            <person name="Crespi M."/>
            <person name="Mangin B."/>
            <person name="Burke J.M."/>
            <person name="Salse J."/>
            <person name="Munos S."/>
            <person name="Vincourt P."/>
            <person name="Rieseberg L.H."/>
            <person name="Langlade N.B."/>
        </authorList>
    </citation>
    <scope>NUCLEOTIDE SEQUENCE [LARGE SCALE GENOMIC DNA]</scope>
    <source>
        <strain evidence="2">cv. SF193</strain>
    </source>
</reference>
<name>A0A251SVN1_HELAN</name>
<dbReference type="GO" id="GO:0001405">
    <property type="term" value="C:PAM complex, Tim23 associated import motor"/>
    <property type="evidence" value="ECO:0000318"/>
    <property type="project" value="GO_Central"/>
</dbReference>
<evidence type="ECO:0000313" key="2">
    <source>
        <dbReference type="Proteomes" id="UP000215914"/>
    </source>
</evidence>
<sequence>MVRDTIFVVRLAVAGVASAGTYGIQVWSAFKARPVTPVVHNFFHGSFQPQKKEERI</sequence>
<evidence type="ECO:0000313" key="1">
    <source>
        <dbReference type="EMBL" id="OTG02890.1"/>
    </source>
</evidence>